<protein>
    <submittedName>
        <fullName evidence="1">Uncharacterized protein</fullName>
    </submittedName>
</protein>
<reference evidence="1 2" key="1">
    <citation type="journal article" date="2022" name="Hortic Res">
        <title>A haplotype resolved chromosomal level avocado genome allows analysis of novel avocado genes.</title>
        <authorList>
            <person name="Nath O."/>
            <person name="Fletcher S.J."/>
            <person name="Hayward A."/>
            <person name="Shaw L.M."/>
            <person name="Masouleh A.K."/>
            <person name="Furtado A."/>
            <person name="Henry R.J."/>
            <person name="Mitter N."/>
        </authorList>
    </citation>
    <scope>NUCLEOTIDE SEQUENCE [LARGE SCALE GENOMIC DNA]</scope>
    <source>
        <strain evidence="2">cv. Hass</strain>
    </source>
</reference>
<name>A0ACC2L5U2_PERAE</name>
<gene>
    <name evidence="1" type="ORF">MRB53_022094</name>
</gene>
<evidence type="ECO:0000313" key="1">
    <source>
        <dbReference type="EMBL" id="KAJ8628771.1"/>
    </source>
</evidence>
<dbReference type="EMBL" id="CM056815">
    <property type="protein sequence ID" value="KAJ8628771.1"/>
    <property type="molecule type" value="Genomic_DNA"/>
</dbReference>
<dbReference type="Proteomes" id="UP001234297">
    <property type="component" value="Chromosome 7"/>
</dbReference>
<sequence>MSRSGQPPDLKKYMDKKLQTRGLLRHPSSSPRKAQMRSAAMSWRSAPALTSWRLAPALIITKNPISPSGFPRIYSVLASWRMVTACCKAILGVLGGQLWRAQGQEIAVETGSLDCSLSRWSVARAKGVKPVPNSFSVHKAMRGGKVKLNANRLVVGTLKGV</sequence>
<comment type="caution">
    <text evidence="1">The sequence shown here is derived from an EMBL/GenBank/DDBJ whole genome shotgun (WGS) entry which is preliminary data.</text>
</comment>
<proteinExistence type="predicted"/>
<keyword evidence="2" id="KW-1185">Reference proteome</keyword>
<accession>A0ACC2L5U2</accession>
<evidence type="ECO:0000313" key="2">
    <source>
        <dbReference type="Proteomes" id="UP001234297"/>
    </source>
</evidence>
<organism evidence="1 2">
    <name type="scientific">Persea americana</name>
    <name type="common">Avocado</name>
    <dbReference type="NCBI Taxonomy" id="3435"/>
    <lineage>
        <taxon>Eukaryota</taxon>
        <taxon>Viridiplantae</taxon>
        <taxon>Streptophyta</taxon>
        <taxon>Embryophyta</taxon>
        <taxon>Tracheophyta</taxon>
        <taxon>Spermatophyta</taxon>
        <taxon>Magnoliopsida</taxon>
        <taxon>Magnoliidae</taxon>
        <taxon>Laurales</taxon>
        <taxon>Lauraceae</taxon>
        <taxon>Persea</taxon>
    </lineage>
</organism>